<gene>
    <name evidence="1" type="ORF">H8707_04755</name>
</gene>
<dbReference type="InterPro" id="IPR019657">
    <property type="entry name" value="ComFB"/>
</dbReference>
<dbReference type="AlphaFoldDB" id="A0A926IJS3"/>
<sequence>MTGIILKNYMEEIVFSVIDDVLKDMDICRCERCKMDIIAISLNNLPSKYVVTERGELYSKVNLFKMQVEVDVITEITKAAMIVKRNPNH</sequence>
<dbReference type="EMBL" id="JACRTG010000012">
    <property type="protein sequence ID" value="MBC8587550.1"/>
    <property type="molecule type" value="Genomic_DNA"/>
</dbReference>
<evidence type="ECO:0000313" key="1">
    <source>
        <dbReference type="EMBL" id="MBC8587550.1"/>
    </source>
</evidence>
<name>A0A926IJS3_9FIRM</name>
<protein>
    <submittedName>
        <fullName evidence="1">Late competence development ComFB family protein</fullName>
    </submittedName>
</protein>
<reference evidence="1" key="1">
    <citation type="submission" date="2020-08" db="EMBL/GenBank/DDBJ databases">
        <title>Genome public.</title>
        <authorList>
            <person name="Liu C."/>
            <person name="Sun Q."/>
        </authorList>
    </citation>
    <scope>NUCLEOTIDE SEQUENCE</scope>
    <source>
        <strain evidence="1">BX21</strain>
    </source>
</reference>
<dbReference type="RefSeq" id="WP_262429001.1">
    <property type="nucleotide sequence ID" value="NZ_JACRTG010000012.1"/>
</dbReference>
<organism evidence="1 2">
    <name type="scientific">Paratissierella segnis</name>
    <dbReference type="NCBI Taxonomy" id="2763679"/>
    <lineage>
        <taxon>Bacteria</taxon>
        <taxon>Bacillati</taxon>
        <taxon>Bacillota</taxon>
        <taxon>Tissierellia</taxon>
        <taxon>Tissierellales</taxon>
        <taxon>Tissierellaceae</taxon>
        <taxon>Paratissierella</taxon>
    </lineage>
</organism>
<dbReference type="Pfam" id="PF10719">
    <property type="entry name" value="ComFB"/>
    <property type="match status" value="1"/>
</dbReference>
<evidence type="ECO:0000313" key="2">
    <source>
        <dbReference type="Proteomes" id="UP000601171"/>
    </source>
</evidence>
<dbReference type="Proteomes" id="UP000601171">
    <property type="component" value="Unassembled WGS sequence"/>
</dbReference>
<proteinExistence type="predicted"/>
<comment type="caution">
    <text evidence="1">The sequence shown here is derived from an EMBL/GenBank/DDBJ whole genome shotgun (WGS) entry which is preliminary data.</text>
</comment>
<keyword evidence="2" id="KW-1185">Reference proteome</keyword>
<accession>A0A926IJS3</accession>